<evidence type="ECO:0000256" key="2">
    <source>
        <dbReference type="ARBA" id="ARBA00022801"/>
    </source>
</evidence>
<keyword evidence="8" id="KW-1185">Reference proteome</keyword>
<proteinExistence type="inferred from homology"/>
<dbReference type="PIRSF" id="PIRSF500176">
    <property type="entry name" value="L_ASNase"/>
    <property type="match status" value="1"/>
</dbReference>
<dbReference type="PROSITE" id="PS51732">
    <property type="entry name" value="ASN_GLN_ASE_3"/>
    <property type="match status" value="1"/>
</dbReference>
<dbReference type="PRINTS" id="PR00139">
    <property type="entry name" value="ASNGLNASE"/>
</dbReference>
<dbReference type="Gene3D" id="3.40.50.40">
    <property type="match status" value="1"/>
</dbReference>
<reference evidence="7" key="1">
    <citation type="submission" date="2022-09" db="EMBL/GenBank/DDBJ databases">
        <title>Bacterial diversity in gut of crayfish and pufferfish.</title>
        <authorList>
            <person name="Huang Y."/>
        </authorList>
    </citation>
    <scope>NUCLEOTIDE SEQUENCE</scope>
    <source>
        <strain evidence="7">PR12</strain>
    </source>
</reference>
<name>A0ABY5ZYL6_9BURK</name>
<dbReference type="InterPro" id="IPR027474">
    <property type="entry name" value="L-asparaginase_N"/>
</dbReference>
<dbReference type="InterPro" id="IPR004550">
    <property type="entry name" value="AsnASE_II"/>
</dbReference>
<feature type="domain" description="L-asparaginase N-terminal" evidence="5">
    <location>
        <begin position="4"/>
        <end position="203"/>
    </location>
</feature>
<dbReference type="RefSeq" id="WP_260719412.1">
    <property type="nucleotide sequence ID" value="NZ_CP104377.1"/>
</dbReference>
<dbReference type="Pfam" id="PF17763">
    <property type="entry name" value="Asparaginase_C"/>
    <property type="match status" value="1"/>
</dbReference>
<dbReference type="EMBL" id="CP104377">
    <property type="protein sequence ID" value="UXC19087.1"/>
    <property type="molecule type" value="Genomic_DNA"/>
</dbReference>
<dbReference type="Proteomes" id="UP001058290">
    <property type="component" value="Chromosome"/>
</dbReference>
<dbReference type="PANTHER" id="PTHR11707">
    <property type="entry name" value="L-ASPARAGINASE"/>
    <property type="match status" value="1"/>
</dbReference>
<gene>
    <name evidence="7" type="ORF">N4T19_02875</name>
</gene>
<dbReference type="InterPro" id="IPR040919">
    <property type="entry name" value="Asparaginase_C"/>
</dbReference>
<dbReference type="PROSITE" id="PS00917">
    <property type="entry name" value="ASN_GLN_ASE_2"/>
    <property type="match status" value="1"/>
</dbReference>
<dbReference type="SUPFAM" id="SSF53774">
    <property type="entry name" value="Glutaminase/Asparaginase"/>
    <property type="match status" value="1"/>
</dbReference>
<evidence type="ECO:0000259" key="6">
    <source>
        <dbReference type="Pfam" id="PF17763"/>
    </source>
</evidence>
<protein>
    <submittedName>
        <fullName evidence="7">Asparaginase</fullName>
    </submittedName>
</protein>
<comment type="similarity">
    <text evidence="1">Belongs to the asparaginase 1 family.</text>
</comment>
<dbReference type="SFLD" id="SFLDS00057">
    <property type="entry name" value="Glutaminase/Asparaginase"/>
    <property type="match status" value="1"/>
</dbReference>
<dbReference type="InterPro" id="IPR020827">
    <property type="entry name" value="Asparaginase/glutaminase_AS1"/>
</dbReference>
<evidence type="ECO:0000313" key="7">
    <source>
        <dbReference type="EMBL" id="UXC19087.1"/>
    </source>
</evidence>
<evidence type="ECO:0000256" key="3">
    <source>
        <dbReference type="PROSITE-ProRule" id="PRU10099"/>
    </source>
</evidence>
<dbReference type="InterPro" id="IPR036152">
    <property type="entry name" value="Asp/glu_Ase-like_sf"/>
</dbReference>
<dbReference type="InterPro" id="IPR027473">
    <property type="entry name" value="L-asparaginase_C"/>
</dbReference>
<feature type="active site" evidence="3">
    <location>
        <position position="13"/>
    </location>
</feature>
<dbReference type="CDD" id="cd08964">
    <property type="entry name" value="L-asparaginase_II"/>
    <property type="match status" value="1"/>
</dbReference>
<organism evidence="7 8">
    <name type="scientific">Comamonas squillarum</name>
    <dbReference type="NCBI Taxonomy" id="2977320"/>
    <lineage>
        <taxon>Bacteria</taxon>
        <taxon>Pseudomonadati</taxon>
        <taxon>Pseudomonadota</taxon>
        <taxon>Betaproteobacteria</taxon>
        <taxon>Burkholderiales</taxon>
        <taxon>Comamonadaceae</taxon>
        <taxon>Comamonas</taxon>
    </lineage>
</organism>
<evidence type="ECO:0000256" key="4">
    <source>
        <dbReference type="PROSITE-ProRule" id="PRU10100"/>
    </source>
</evidence>
<dbReference type="PANTHER" id="PTHR11707:SF28">
    <property type="entry name" value="60 KDA LYSOPHOSPHOLIPASE"/>
    <property type="match status" value="1"/>
</dbReference>
<accession>A0ABY5ZYL6</accession>
<dbReference type="PROSITE" id="PS00144">
    <property type="entry name" value="ASN_GLN_ASE_1"/>
    <property type="match status" value="1"/>
</dbReference>
<dbReference type="InterPro" id="IPR027475">
    <property type="entry name" value="Asparaginase/glutaminase_AS2"/>
</dbReference>
<feature type="active site" evidence="4">
    <location>
        <position position="95"/>
    </location>
</feature>
<sequence>MQPKILIIGTGGTIAGMADDAEKPGQYRAAQLSIAALLAGVSGIETAAAGPLDAVQIAQIDSKDMNDEVWHALLKRCDAAMHDEAVRAVVITHGTDTLEETAWFLHCVLGRLAKPVVLTCAMRPANALMPDGPQNLKDAVAAAAALAADGQPLLREVVAVTGGGELHSARWLQKVHPHRLLAFSSGEQGPLGWVDGVTVRLRQGYASPAPGAADGYSGSQWLAALPAPASQPWPWVEIVTSHAGLRPGLVDALQAQGIDGLVVATTGNGTVHELLLEAMARARQQGLPVWRSSRCSDGVISDAVLPGVADLEKDLAVALTPYKCRVSLQLALALAQVQAKA</sequence>
<evidence type="ECO:0000313" key="8">
    <source>
        <dbReference type="Proteomes" id="UP001058290"/>
    </source>
</evidence>
<dbReference type="Pfam" id="PF00710">
    <property type="entry name" value="Asparaginase"/>
    <property type="match status" value="1"/>
</dbReference>
<dbReference type="PIRSF" id="PIRSF001220">
    <property type="entry name" value="L-ASNase_gatD"/>
    <property type="match status" value="1"/>
</dbReference>
<dbReference type="SMART" id="SM00870">
    <property type="entry name" value="Asparaginase"/>
    <property type="match status" value="1"/>
</dbReference>
<feature type="domain" description="Asparaginase/glutaminase C-terminal" evidence="6">
    <location>
        <begin position="236"/>
        <end position="335"/>
    </location>
</feature>
<keyword evidence="2" id="KW-0378">Hydrolase</keyword>
<dbReference type="InterPro" id="IPR037152">
    <property type="entry name" value="L-asparaginase_N_sf"/>
</dbReference>
<dbReference type="Gene3D" id="3.40.50.1170">
    <property type="entry name" value="L-asparaginase, N-terminal domain"/>
    <property type="match status" value="1"/>
</dbReference>
<evidence type="ECO:0000259" key="5">
    <source>
        <dbReference type="Pfam" id="PF00710"/>
    </source>
</evidence>
<evidence type="ECO:0000256" key="1">
    <source>
        <dbReference type="ARBA" id="ARBA00010518"/>
    </source>
</evidence>
<dbReference type="InterPro" id="IPR006034">
    <property type="entry name" value="Asparaginase/glutaminase-like"/>
</dbReference>